<dbReference type="PANTHER" id="PTHR37817">
    <property type="entry name" value="N-ACETYLTRANSFERASE EIS"/>
    <property type="match status" value="1"/>
</dbReference>
<evidence type="ECO:0000313" key="1">
    <source>
        <dbReference type="EMBL" id="SVA99095.1"/>
    </source>
</evidence>
<dbReference type="InterPro" id="IPR051554">
    <property type="entry name" value="Acetyltransferase_Eis"/>
</dbReference>
<dbReference type="PANTHER" id="PTHR37817:SF1">
    <property type="entry name" value="N-ACETYLTRANSFERASE EIS"/>
    <property type="match status" value="1"/>
</dbReference>
<dbReference type="GO" id="GO:0034069">
    <property type="term" value="F:aminoglycoside N-acetyltransferase activity"/>
    <property type="evidence" value="ECO:0007669"/>
    <property type="project" value="TreeGrafter"/>
</dbReference>
<dbReference type="Pfam" id="PF13527">
    <property type="entry name" value="Acetyltransf_9"/>
    <property type="match status" value="1"/>
</dbReference>
<name>A0A382AC34_9ZZZZ</name>
<dbReference type="InterPro" id="IPR016181">
    <property type="entry name" value="Acyl_CoA_acyltransferase"/>
</dbReference>
<dbReference type="AlphaFoldDB" id="A0A382AC34"/>
<dbReference type="Gene3D" id="3.40.630.30">
    <property type="match status" value="1"/>
</dbReference>
<accession>A0A382AC34</accession>
<organism evidence="1">
    <name type="scientific">marine metagenome</name>
    <dbReference type="NCBI Taxonomy" id="408172"/>
    <lineage>
        <taxon>unclassified sequences</taxon>
        <taxon>metagenomes</taxon>
        <taxon>ecological metagenomes</taxon>
    </lineage>
</organism>
<feature type="non-terminal residue" evidence="1">
    <location>
        <position position="1"/>
    </location>
</feature>
<reference evidence="1" key="1">
    <citation type="submission" date="2018-05" db="EMBL/GenBank/DDBJ databases">
        <authorList>
            <person name="Lanie J.A."/>
            <person name="Ng W.-L."/>
            <person name="Kazmierczak K.M."/>
            <person name="Andrzejewski T.M."/>
            <person name="Davidsen T.M."/>
            <person name="Wayne K.J."/>
            <person name="Tettelin H."/>
            <person name="Glass J.I."/>
            <person name="Rusch D."/>
            <person name="Podicherti R."/>
            <person name="Tsui H.-C.T."/>
            <person name="Winkler M.E."/>
        </authorList>
    </citation>
    <scope>NUCLEOTIDE SEQUENCE</scope>
</reference>
<protein>
    <recommendedName>
        <fullName evidence="2">N-acetyltransferase domain-containing protein</fullName>
    </recommendedName>
</protein>
<dbReference type="CDD" id="cd04301">
    <property type="entry name" value="NAT_SF"/>
    <property type="match status" value="1"/>
</dbReference>
<gene>
    <name evidence="1" type="ORF">METZ01_LOCUS151949</name>
</gene>
<dbReference type="GO" id="GO:0030649">
    <property type="term" value="P:aminoglycoside antibiotic catabolic process"/>
    <property type="evidence" value="ECO:0007669"/>
    <property type="project" value="TreeGrafter"/>
</dbReference>
<dbReference type="EMBL" id="UINC01024774">
    <property type="protein sequence ID" value="SVA99095.1"/>
    <property type="molecule type" value="Genomic_DNA"/>
</dbReference>
<evidence type="ECO:0008006" key="2">
    <source>
        <dbReference type="Google" id="ProtNLM"/>
    </source>
</evidence>
<proteinExistence type="predicted"/>
<sequence>FPITLHIGDVVVRVAGIGGVSTHPEHRSSGYMRTLMHHCVDEMKSQGYHLSWLGGQRQRYLYFGYESCGTKCIFTVSKTNLKHCFDHASDLEFAPISGNDAERITQAVVLHNRQALYCERKNDDFHRHLIGWHNKPYAALDTHGRMVGYLVTNGEGDLIAELCGETTEAALRVVRGWVEQHSLDYVIVEMHAIPNGLFYGLGRISEHVRVRESGNWQVFDWVTVTDALMRLRHNSAPMPNGTVSVGIEGYGAIQLTVDADRATCTATDDRADITCDAPTAKRLLYGPLSPTLVKPLPEQARQLESWCPLPLSLPRQDWV</sequence>
<dbReference type="SUPFAM" id="SSF55729">
    <property type="entry name" value="Acyl-CoA N-acyltransferases (Nat)"/>
    <property type="match status" value="1"/>
</dbReference>